<keyword evidence="1" id="KW-0472">Membrane</keyword>
<reference evidence="2 3" key="1">
    <citation type="submission" date="2018-12" db="EMBL/GenBank/DDBJ databases">
        <title>Complete genome of Nonlabens sp. MJ115.</title>
        <authorList>
            <person name="Choi H.S."/>
            <person name="Jung J."/>
        </authorList>
    </citation>
    <scope>NUCLEOTIDE SEQUENCE [LARGE SCALE GENOMIC DNA]</scope>
    <source>
        <strain evidence="2 3">MJ115</strain>
    </source>
</reference>
<protein>
    <submittedName>
        <fullName evidence="2">FeoB-associated Cys-rich membrane protein</fullName>
    </submittedName>
</protein>
<evidence type="ECO:0000256" key="1">
    <source>
        <dbReference type="SAM" id="Phobius"/>
    </source>
</evidence>
<proteinExistence type="predicted"/>
<feature type="transmembrane region" description="Helical" evidence="1">
    <location>
        <begin position="6"/>
        <end position="22"/>
    </location>
</feature>
<keyword evidence="1" id="KW-1133">Transmembrane helix</keyword>
<sequence>MQIIQYLLVIITVLAALGWLLRKQLFPSRHDNSNCGDGDCGCH</sequence>
<dbReference type="OrthoDB" id="1145170at2"/>
<dbReference type="KEGG" id="noj:EJ995_03405"/>
<evidence type="ECO:0000313" key="2">
    <source>
        <dbReference type="EMBL" id="AZQ43329.1"/>
    </source>
</evidence>
<dbReference type="RefSeq" id="WP_126445630.1">
    <property type="nucleotide sequence ID" value="NZ_CP034549.1"/>
</dbReference>
<name>A0A3S9MW18_9FLAO</name>
<accession>A0A3S9MW18</accession>
<keyword evidence="1" id="KW-0812">Transmembrane</keyword>
<dbReference type="EMBL" id="CP034549">
    <property type="protein sequence ID" value="AZQ43329.1"/>
    <property type="molecule type" value="Genomic_DNA"/>
</dbReference>
<organism evidence="2 3">
    <name type="scientific">Nonlabens ponticola</name>
    <dbReference type="NCBI Taxonomy" id="2496866"/>
    <lineage>
        <taxon>Bacteria</taxon>
        <taxon>Pseudomonadati</taxon>
        <taxon>Bacteroidota</taxon>
        <taxon>Flavobacteriia</taxon>
        <taxon>Flavobacteriales</taxon>
        <taxon>Flavobacteriaceae</taxon>
        <taxon>Nonlabens</taxon>
    </lineage>
</organism>
<dbReference type="Proteomes" id="UP000279600">
    <property type="component" value="Chromosome"/>
</dbReference>
<evidence type="ECO:0000313" key="3">
    <source>
        <dbReference type="Proteomes" id="UP000279600"/>
    </source>
</evidence>
<dbReference type="AlphaFoldDB" id="A0A3S9MW18"/>
<keyword evidence="3" id="KW-1185">Reference proteome</keyword>
<gene>
    <name evidence="2" type="ORF">EJ995_03405</name>
</gene>